<dbReference type="AlphaFoldDB" id="A0A6N9H6X3"/>
<accession>A0A6N9H6X3</accession>
<feature type="region of interest" description="Disordered" evidence="1">
    <location>
        <begin position="271"/>
        <end position="327"/>
    </location>
</feature>
<comment type="caution">
    <text evidence="2">The sequence shown here is derived from an EMBL/GenBank/DDBJ whole genome shotgun (WGS) entry which is preliminary data.</text>
</comment>
<dbReference type="RefSeq" id="WP_160953134.1">
    <property type="nucleotide sequence ID" value="NZ_WWEQ01000022.1"/>
</dbReference>
<gene>
    <name evidence="2" type="ORF">GSY69_06895</name>
</gene>
<protein>
    <recommendedName>
        <fullName evidence="4">Di-and tripeptidase</fullName>
    </recommendedName>
</protein>
<evidence type="ECO:0000256" key="1">
    <source>
        <dbReference type="SAM" id="MobiDB-lite"/>
    </source>
</evidence>
<dbReference type="EMBL" id="WWEQ01000022">
    <property type="protein sequence ID" value="MYM19703.1"/>
    <property type="molecule type" value="Genomic_DNA"/>
</dbReference>
<name>A0A6N9H6X3_9MICO</name>
<dbReference type="Proteomes" id="UP000469215">
    <property type="component" value="Unassembled WGS sequence"/>
</dbReference>
<evidence type="ECO:0008006" key="4">
    <source>
        <dbReference type="Google" id="ProtNLM"/>
    </source>
</evidence>
<sequence>MSPSKVVNKGIEKASGLAFKKDGSLRPGAAGMLTKVLSVQRPVVLAYVRSVRRRNPDATPEELIQIISKHYLTVTMGTGAAVGATAVVPGIGTMAALGVAAAETGGFLEASALYAQSLAEIHGLPVRDPERANVLVLGLMLGDSGRELVKRFTGHAAGGEALTANWGQVVATQIPSSLLNSLVKRMRRTMVKKYASRTAGSMFGRILPFGIGAVIGGVVNHRMAKNVVSNAKDAFGPAPAHFEKELNPGVSSQKKDSDLLGGLKKLLNSRKERAKRGAVVEGESQVVPVDGPAAEAHNDAERGTGTDSGFSAADDDAPRTYRPDTKL</sequence>
<feature type="compositionally biased region" description="Basic and acidic residues" evidence="1">
    <location>
        <begin position="316"/>
        <end position="327"/>
    </location>
</feature>
<proteinExistence type="predicted"/>
<evidence type="ECO:0000313" key="2">
    <source>
        <dbReference type="EMBL" id="MYM19703.1"/>
    </source>
</evidence>
<reference evidence="2 3" key="1">
    <citation type="submission" date="2020-01" db="EMBL/GenBank/DDBJ databases">
        <authorList>
            <person name="Deng T."/>
        </authorList>
    </citation>
    <scope>NUCLEOTIDE SEQUENCE [LARGE SCALE GENOMIC DNA]</scope>
    <source>
        <strain evidence="2 3">5221</strain>
    </source>
</reference>
<keyword evidence="3" id="KW-1185">Reference proteome</keyword>
<organism evidence="2 3">
    <name type="scientific">Brevibacterium rongguiense</name>
    <dbReference type="NCBI Taxonomy" id="2695267"/>
    <lineage>
        <taxon>Bacteria</taxon>
        <taxon>Bacillati</taxon>
        <taxon>Actinomycetota</taxon>
        <taxon>Actinomycetes</taxon>
        <taxon>Micrococcales</taxon>
        <taxon>Brevibacteriaceae</taxon>
        <taxon>Brevibacterium</taxon>
    </lineage>
</organism>
<evidence type="ECO:0000313" key="3">
    <source>
        <dbReference type="Proteomes" id="UP000469215"/>
    </source>
</evidence>